<keyword evidence="10" id="KW-0223">Dioxygenase</keyword>
<dbReference type="Proteomes" id="UP000700334">
    <property type="component" value="Unassembled WGS sequence"/>
</dbReference>
<dbReference type="OrthoDB" id="420380at2759"/>
<keyword evidence="6" id="KW-0479">Metal-binding</keyword>
<evidence type="ECO:0000256" key="4">
    <source>
        <dbReference type="ARBA" id="ARBA00006511"/>
    </source>
</evidence>
<keyword evidence="9" id="KW-0847">Vitamin C</keyword>
<evidence type="ECO:0000259" key="14">
    <source>
        <dbReference type="PROSITE" id="PS51471"/>
    </source>
</evidence>
<evidence type="ECO:0000256" key="12">
    <source>
        <dbReference type="ARBA" id="ARBA00023004"/>
    </source>
</evidence>
<dbReference type="Gene3D" id="2.60.120.620">
    <property type="entry name" value="q2cbj1_9rhob like domain"/>
    <property type="match status" value="1"/>
</dbReference>
<keyword evidence="12" id="KW-0408">Iron</keyword>
<comment type="function">
    <text evidence="2">Catalyzes the post-translational formation of 4-hydroxyproline in -Xaa-Pro-Gly- sequences in collagens and other proteins.</text>
</comment>
<dbReference type="EMBL" id="JAGFMF010012090">
    <property type="protein sequence ID" value="KAG8507806.1"/>
    <property type="molecule type" value="Genomic_DNA"/>
</dbReference>
<gene>
    <name evidence="15" type="ORF">J0S82_019352</name>
</gene>
<protein>
    <recommendedName>
        <fullName evidence="5">procollagen-proline 4-dioxygenase</fullName>
        <ecNumber evidence="5">1.14.11.2</ecNumber>
    </recommendedName>
</protein>
<dbReference type="Pfam" id="PF23558">
    <property type="entry name" value="TPR_P4H"/>
    <property type="match status" value="1"/>
</dbReference>
<dbReference type="InterPro" id="IPR044862">
    <property type="entry name" value="Pro_4_hyd_alph_FE2OG_OXY"/>
</dbReference>
<evidence type="ECO:0000256" key="3">
    <source>
        <dbReference type="ARBA" id="ARBA00004319"/>
    </source>
</evidence>
<proteinExistence type="inferred from homology"/>
<dbReference type="PROSITE" id="PS51471">
    <property type="entry name" value="FE2OG_OXY"/>
    <property type="match status" value="1"/>
</dbReference>
<dbReference type="Pfam" id="PF13640">
    <property type="entry name" value="2OG-FeII_Oxy_3"/>
    <property type="match status" value="1"/>
</dbReference>
<evidence type="ECO:0000256" key="7">
    <source>
        <dbReference type="ARBA" id="ARBA00022803"/>
    </source>
</evidence>
<keyword evidence="7" id="KW-0802">TPR repeat</keyword>
<comment type="subcellular location">
    <subcellularLocation>
        <location evidence="3">Endoplasmic reticulum lumen</location>
    </subcellularLocation>
</comment>
<feature type="domain" description="Fe2OG dioxygenase" evidence="14">
    <location>
        <begin position="365"/>
        <end position="473"/>
    </location>
</feature>
<dbReference type="SMART" id="SM00702">
    <property type="entry name" value="P4Hc"/>
    <property type="match status" value="1"/>
</dbReference>
<evidence type="ECO:0000313" key="15">
    <source>
        <dbReference type="EMBL" id="KAG8507806.1"/>
    </source>
</evidence>
<dbReference type="AlphaFoldDB" id="A0A8J5ZNC5"/>
<evidence type="ECO:0000256" key="2">
    <source>
        <dbReference type="ARBA" id="ARBA00002035"/>
    </source>
</evidence>
<dbReference type="Gene3D" id="1.25.40.10">
    <property type="entry name" value="Tetratricopeptide repeat domain"/>
    <property type="match status" value="1"/>
</dbReference>
<evidence type="ECO:0000256" key="1">
    <source>
        <dbReference type="ARBA" id="ARBA00001961"/>
    </source>
</evidence>
<sequence length="488" mass="55845">MSSLISVEKQLLQSLKEYILLNEARLSMMKSWAEERKNLDLVIPEDKEDLGKFVDMYKVLKHLNKDWSVVESFVLEDPSIEEDEIGAAKALLLLQHTYKLDLKALSQGILPGTKYRSLMSVSDCFRLGQTAHNISDFHHSMLWMRQALRQLNAGEQSPISKIQVLDYLSNVSFQLGDLYRAVDFTYQLLSLDSSHEQARLNLPYFVKLLEEEKAGKLGNGASEMKQESLNNDQQKHLKQQEVYESLCRGEGVKLTPQKRMRLFCRYHHGNKTPQLLIAPFKEEDEWDTPHIVRYYDVMSDEEIKRIKEIAKPKLRRSRIFDSASDYVESDEIRVSQSVFLEEKEDPVIGQVNRRIQIITGLSDKTAEFLQVTDYGIGGFFGPHLDYFSGSEIKTLDINDIGDRVATFMTYMSDVEAGGATVFPKLGAMFSPKKGTALFWYNLLRNGKGNSLTTHAACPVLAGCKWVSNRWFHERGQEFLRPCGSTEID</sequence>
<reference evidence="15" key="1">
    <citation type="journal article" date="2021" name="Evol. Appl.">
        <title>The genome of the Pyrenean desman and the effects of bottlenecks and inbreeding on the genomic landscape of an endangered species.</title>
        <authorList>
            <person name="Escoda L."/>
            <person name="Castresana J."/>
        </authorList>
    </citation>
    <scope>NUCLEOTIDE SEQUENCE</scope>
    <source>
        <strain evidence="15">IBE-C5619</strain>
    </source>
</reference>
<dbReference type="InterPro" id="IPR059068">
    <property type="entry name" value="TPR_P4H"/>
</dbReference>
<keyword evidence="16" id="KW-1185">Reference proteome</keyword>
<accession>A0A8J5ZNC5</accession>
<evidence type="ECO:0000313" key="16">
    <source>
        <dbReference type="Proteomes" id="UP000700334"/>
    </source>
</evidence>
<dbReference type="InterPro" id="IPR013547">
    <property type="entry name" value="P4H_N"/>
</dbReference>
<evidence type="ECO:0000256" key="10">
    <source>
        <dbReference type="ARBA" id="ARBA00022964"/>
    </source>
</evidence>
<evidence type="ECO:0000256" key="5">
    <source>
        <dbReference type="ARBA" id="ARBA00012269"/>
    </source>
</evidence>
<dbReference type="SUPFAM" id="SSF48452">
    <property type="entry name" value="TPR-like"/>
    <property type="match status" value="1"/>
</dbReference>
<dbReference type="PANTHER" id="PTHR10869:SF244">
    <property type="entry name" value="PROLYL 4-HYDROXYLASE SUBUNIT ALPHA-2"/>
    <property type="match status" value="1"/>
</dbReference>
<dbReference type="GO" id="GO:0005506">
    <property type="term" value="F:iron ion binding"/>
    <property type="evidence" value="ECO:0007669"/>
    <property type="project" value="InterPro"/>
</dbReference>
<dbReference type="PANTHER" id="PTHR10869">
    <property type="entry name" value="PROLYL 4-HYDROXYLASE ALPHA SUBUNIT"/>
    <property type="match status" value="1"/>
</dbReference>
<evidence type="ECO:0000256" key="8">
    <source>
        <dbReference type="ARBA" id="ARBA00022824"/>
    </source>
</evidence>
<dbReference type="GO" id="GO:0004656">
    <property type="term" value="F:procollagen-proline 4-dioxygenase activity"/>
    <property type="evidence" value="ECO:0007669"/>
    <property type="project" value="UniProtKB-EC"/>
</dbReference>
<dbReference type="InterPro" id="IPR005123">
    <property type="entry name" value="Oxoglu/Fe-dep_dioxygenase_dom"/>
</dbReference>
<dbReference type="InterPro" id="IPR045054">
    <property type="entry name" value="P4HA-like"/>
</dbReference>
<comment type="cofactor">
    <cofactor evidence="1">
        <name>L-ascorbate</name>
        <dbReference type="ChEBI" id="CHEBI:38290"/>
    </cofactor>
</comment>
<name>A0A8J5ZNC5_GALPY</name>
<dbReference type="FunFam" id="1.25.40.10:FF:000006">
    <property type="entry name" value="Prolyl 4-hydroxylase subunit alpha 2"/>
    <property type="match status" value="1"/>
</dbReference>
<dbReference type="GO" id="GO:0031418">
    <property type="term" value="F:L-ascorbic acid binding"/>
    <property type="evidence" value="ECO:0007669"/>
    <property type="project" value="UniProtKB-KW"/>
</dbReference>
<evidence type="ECO:0000256" key="11">
    <source>
        <dbReference type="ARBA" id="ARBA00023002"/>
    </source>
</evidence>
<evidence type="ECO:0000256" key="6">
    <source>
        <dbReference type="ARBA" id="ARBA00022723"/>
    </source>
</evidence>
<comment type="caution">
    <text evidence="15">The sequence shown here is derived from an EMBL/GenBank/DDBJ whole genome shotgun (WGS) entry which is preliminary data.</text>
</comment>
<keyword evidence="8" id="KW-0256">Endoplasmic reticulum</keyword>
<dbReference type="InterPro" id="IPR006620">
    <property type="entry name" value="Pro_4_hyd_alph"/>
</dbReference>
<organism evidence="15 16">
    <name type="scientific">Galemys pyrenaicus</name>
    <name type="common">Iberian desman</name>
    <name type="synonym">Pyrenean desman</name>
    <dbReference type="NCBI Taxonomy" id="202257"/>
    <lineage>
        <taxon>Eukaryota</taxon>
        <taxon>Metazoa</taxon>
        <taxon>Chordata</taxon>
        <taxon>Craniata</taxon>
        <taxon>Vertebrata</taxon>
        <taxon>Euteleostomi</taxon>
        <taxon>Mammalia</taxon>
        <taxon>Eutheria</taxon>
        <taxon>Laurasiatheria</taxon>
        <taxon>Eulipotyphla</taxon>
        <taxon>Talpidae</taxon>
        <taxon>Galemys</taxon>
    </lineage>
</organism>
<dbReference type="Gene3D" id="6.10.140.1460">
    <property type="match status" value="1"/>
</dbReference>
<dbReference type="Pfam" id="PF08336">
    <property type="entry name" value="P4Ha_N"/>
    <property type="match status" value="1"/>
</dbReference>
<dbReference type="FunFam" id="2.60.120.620:FF:000011">
    <property type="entry name" value="Prolyl alpha subunit"/>
    <property type="match status" value="1"/>
</dbReference>
<dbReference type="GO" id="GO:0005788">
    <property type="term" value="C:endoplasmic reticulum lumen"/>
    <property type="evidence" value="ECO:0007669"/>
    <property type="project" value="UniProtKB-SubCell"/>
</dbReference>
<dbReference type="EC" id="1.14.11.2" evidence="5"/>
<evidence type="ECO:0000256" key="13">
    <source>
        <dbReference type="ARBA" id="ARBA00023180"/>
    </source>
</evidence>
<comment type="similarity">
    <text evidence="4">Belongs to the P4HA family.</text>
</comment>
<dbReference type="InterPro" id="IPR011990">
    <property type="entry name" value="TPR-like_helical_dom_sf"/>
</dbReference>
<keyword evidence="11" id="KW-0560">Oxidoreductase</keyword>
<evidence type="ECO:0000256" key="9">
    <source>
        <dbReference type="ARBA" id="ARBA00022896"/>
    </source>
</evidence>
<keyword evidence="13" id="KW-0325">Glycoprotein</keyword>